<proteinExistence type="predicted"/>
<sequence length="77" mass="8599">MVQCWHPDKSCRPSFPSLSRHLGLPVSQLLHWSTEEVTGVGPQGYNARGSPQDWPQASHDSAEHLPHTAIVRLYIIS</sequence>
<organism evidence="2 3">
    <name type="scientific">Geodia barretti</name>
    <name type="common">Barrett's horny sponge</name>
    <dbReference type="NCBI Taxonomy" id="519541"/>
    <lineage>
        <taxon>Eukaryota</taxon>
        <taxon>Metazoa</taxon>
        <taxon>Porifera</taxon>
        <taxon>Demospongiae</taxon>
        <taxon>Heteroscleromorpha</taxon>
        <taxon>Tetractinellida</taxon>
        <taxon>Astrophorina</taxon>
        <taxon>Geodiidae</taxon>
        <taxon>Geodia</taxon>
    </lineage>
</organism>
<evidence type="ECO:0000313" key="2">
    <source>
        <dbReference type="EMBL" id="CAI8024462.1"/>
    </source>
</evidence>
<evidence type="ECO:0000256" key="1">
    <source>
        <dbReference type="SAM" id="MobiDB-lite"/>
    </source>
</evidence>
<dbReference type="Proteomes" id="UP001174909">
    <property type="component" value="Unassembled WGS sequence"/>
</dbReference>
<name>A0AA35WS57_GEOBA</name>
<accession>A0AA35WS57</accession>
<keyword evidence="3" id="KW-1185">Reference proteome</keyword>
<gene>
    <name evidence="2" type="ORF">GBAR_LOCUS14196</name>
</gene>
<dbReference type="EMBL" id="CASHTH010002077">
    <property type="protein sequence ID" value="CAI8024462.1"/>
    <property type="molecule type" value="Genomic_DNA"/>
</dbReference>
<reference evidence="2" key="1">
    <citation type="submission" date="2023-03" db="EMBL/GenBank/DDBJ databases">
        <authorList>
            <person name="Steffen K."/>
            <person name="Cardenas P."/>
        </authorList>
    </citation>
    <scope>NUCLEOTIDE SEQUENCE</scope>
</reference>
<dbReference type="AlphaFoldDB" id="A0AA35WS57"/>
<comment type="caution">
    <text evidence="2">The sequence shown here is derived from an EMBL/GenBank/DDBJ whole genome shotgun (WGS) entry which is preliminary data.</text>
</comment>
<feature type="region of interest" description="Disordered" evidence="1">
    <location>
        <begin position="40"/>
        <end position="61"/>
    </location>
</feature>
<evidence type="ECO:0000313" key="3">
    <source>
        <dbReference type="Proteomes" id="UP001174909"/>
    </source>
</evidence>
<protein>
    <submittedName>
        <fullName evidence="2">Uncharacterized protein</fullName>
    </submittedName>
</protein>